<protein>
    <submittedName>
        <fullName evidence="1">Histidine phosphatase family protein</fullName>
    </submittedName>
</protein>
<keyword evidence="2" id="KW-1185">Reference proteome</keyword>
<dbReference type="SMART" id="SM00855">
    <property type="entry name" value="PGAM"/>
    <property type="match status" value="1"/>
</dbReference>
<dbReference type="InterPro" id="IPR013078">
    <property type="entry name" value="His_Pase_superF_clade-1"/>
</dbReference>
<accession>A0ABV5RCK6</accession>
<dbReference type="Pfam" id="PF00300">
    <property type="entry name" value="His_Phos_1"/>
    <property type="match status" value="1"/>
</dbReference>
<gene>
    <name evidence="1" type="ORF">ACFFTL_25750</name>
</gene>
<name>A0ABV5RCK6_9ACTN</name>
<dbReference type="Gene3D" id="3.40.50.1240">
    <property type="entry name" value="Phosphoglycerate mutase-like"/>
    <property type="match status" value="1"/>
</dbReference>
<comment type="caution">
    <text evidence="1">The sequence shown here is derived from an EMBL/GenBank/DDBJ whole genome shotgun (WGS) entry which is preliminary data.</text>
</comment>
<evidence type="ECO:0000313" key="1">
    <source>
        <dbReference type="EMBL" id="MFB9575588.1"/>
    </source>
</evidence>
<reference evidence="1 2" key="1">
    <citation type="submission" date="2024-09" db="EMBL/GenBank/DDBJ databases">
        <authorList>
            <person name="Sun Q."/>
            <person name="Mori K."/>
        </authorList>
    </citation>
    <scope>NUCLEOTIDE SEQUENCE [LARGE SCALE GENOMIC DNA]</scope>
    <source>
        <strain evidence="1 2">JCM 3331</strain>
    </source>
</reference>
<sequence>MITALDDLTVDLVPHAQSVAREGWTGKESARPLSPQGLTQAGSLPAVMRDSIDAIYSSPAKRCVQTVEPLARSFGLSIATAPGLATPDGTYQPREWTEGFFSPFQRELGGAWMAGAALAVLIVMGNAHPGGHVVACSHGDVIPVFVAQALALYGHASPPPVVDRGGWHRMRFGTDALTVESHGPVVSLPST</sequence>
<dbReference type="EMBL" id="JBHMCG010000112">
    <property type="protein sequence ID" value="MFB9575588.1"/>
    <property type="molecule type" value="Genomic_DNA"/>
</dbReference>
<evidence type="ECO:0000313" key="2">
    <source>
        <dbReference type="Proteomes" id="UP001589710"/>
    </source>
</evidence>
<proteinExistence type="predicted"/>
<dbReference type="InterPro" id="IPR029033">
    <property type="entry name" value="His_PPase_superfam"/>
</dbReference>
<dbReference type="RefSeq" id="WP_345515483.1">
    <property type="nucleotide sequence ID" value="NZ_BAAAXD010000031.1"/>
</dbReference>
<organism evidence="1 2">
    <name type="scientific">Streptomyces yanii</name>
    <dbReference type="NCBI Taxonomy" id="78510"/>
    <lineage>
        <taxon>Bacteria</taxon>
        <taxon>Bacillati</taxon>
        <taxon>Actinomycetota</taxon>
        <taxon>Actinomycetes</taxon>
        <taxon>Kitasatosporales</taxon>
        <taxon>Streptomycetaceae</taxon>
        <taxon>Streptomyces</taxon>
    </lineage>
</organism>
<dbReference type="CDD" id="cd07067">
    <property type="entry name" value="HP_PGM_like"/>
    <property type="match status" value="1"/>
</dbReference>
<dbReference type="Proteomes" id="UP001589710">
    <property type="component" value="Unassembled WGS sequence"/>
</dbReference>
<dbReference type="SUPFAM" id="SSF53254">
    <property type="entry name" value="Phosphoglycerate mutase-like"/>
    <property type="match status" value="1"/>
</dbReference>